<dbReference type="AlphaFoldDB" id="A0A5N6EJJ8"/>
<dbReference type="Proteomes" id="UP000326799">
    <property type="component" value="Unassembled WGS sequence"/>
</dbReference>
<evidence type="ECO:0000313" key="1">
    <source>
        <dbReference type="EMBL" id="KAB8217487.1"/>
    </source>
</evidence>
<organism evidence="1 2">
    <name type="scientific">Aspergillus novoparasiticus</name>
    <dbReference type="NCBI Taxonomy" id="986946"/>
    <lineage>
        <taxon>Eukaryota</taxon>
        <taxon>Fungi</taxon>
        <taxon>Dikarya</taxon>
        <taxon>Ascomycota</taxon>
        <taxon>Pezizomycotina</taxon>
        <taxon>Eurotiomycetes</taxon>
        <taxon>Eurotiomycetidae</taxon>
        <taxon>Eurotiales</taxon>
        <taxon>Aspergillaceae</taxon>
        <taxon>Aspergillus</taxon>
        <taxon>Aspergillus subgen. Circumdati</taxon>
    </lineage>
</organism>
<evidence type="ECO:0000313" key="2">
    <source>
        <dbReference type="Proteomes" id="UP000326799"/>
    </source>
</evidence>
<proteinExistence type="predicted"/>
<name>A0A5N6EJJ8_9EURO</name>
<dbReference type="EMBL" id="ML733463">
    <property type="protein sequence ID" value="KAB8217487.1"/>
    <property type="molecule type" value="Genomic_DNA"/>
</dbReference>
<keyword evidence="2" id="KW-1185">Reference proteome</keyword>
<dbReference type="PROSITE" id="PS51257">
    <property type="entry name" value="PROKAR_LIPOPROTEIN"/>
    <property type="match status" value="1"/>
</dbReference>
<protein>
    <submittedName>
        <fullName evidence="1">Uncharacterized protein</fullName>
    </submittedName>
</protein>
<accession>A0A5N6EJJ8</accession>
<gene>
    <name evidence="1" type="ORF">BDV33DRAFT_177152</name>
</gene>
<reference evidence="1 2" key="1">
    <citation type="submission" date="2019-04" db="EMBL/GenBank/DDBJ databases">
        <title>Fungal friends and foes A comparative genomics study of 23 Aspergillus species from section Flavi.</title>
        <authorList>
            <consortium name="DOE Joint Genome Institute"/>
            <person name="Kjaerbolling I."/>
            <person name="Vesth T.C."/>
            <person name="Frisvad J.C."/>
            <person name="Nybo J.L."/>
            <person name="Theobald S."/>
            <person name="Kildgaard S."/>
            <person name="Petersen T.I."/>
            <person name="Kuo A."/>
            <person name="Sato A."/>
            <person name="Lyhne E.K."/>
            <person name="Kogle M.E."/>
            <person name="Wiebenga A."/>
            <person name="Kun R.S."/>
            <person name="Lubbers R.J."/>
            <person name="Makela M.R."/>
            <person name="Barry K."/>
            <person name="Chovatia M."/>
            <person name="Clum A."/>
            <person name="Daum C."/>
            <person name="Haridas S."/>
            <person name="He G."/>
            <person name="LaButti K."/>
            <person name="Lipzen A."/>
            <person name="Mondo S."/>
            <person name="Pangilinan J."/>
            <person name="Riley R."/>
            <person name="Salamov A."/>
            <person name="Simmons B.A."/>
            <person name="Magnuson J.K."/>
            <person name="Henrissat B."/>
            <person name="Mortensen U.H."/>
            <person name="Larsen T.O."/>
            <person name="De vries R.P."/>
            <person name="Grigoriev I.V."/>
            <person name="Machida M."/>
            <person name="Baker S.E."/>
            <person name="Andersen M.R."/>
        </authorList>
    </citation>
    <scope>NUCLEOTIDE SEQUENCE [LARGE SCALE GENOMIC DNA]</scope>
    <source>
        <strain evidence="1 2">CBS 126849</strain>
    </source>
</reference>
<sequence>MRSLPPNRQYQGRSRIQSYYFTLGSCAIVGSVSGRCYLQCMLRSIKERHADLK</sequence>